<dbReference type="Proteomes" id="UP000515679">
    <property type="component" value="Chromosome"/>
</dbReference>
<sequence>MLQSLSAMIYAKATVNTRILIMITAAATIQALTITITIITTITIRITMGTIQITAGTAAPAVRTVAGAAAQMEAEIKRRCPNVILK</sequence>
<evidence type="ECO:0000313" key="3">
    <source>
        <dbReference type="Proteomes" id="UP000515679"/>
    </source>
</evidence>
<evidence type="ECO:0000256" key="1">
    <source>
        <dbReference type="SAM" id="Phobius"/>
    </source>
</evidence>
<dbReference type="KEGG" id="cchl:FPL14_20900"/>
<keyword evidence="1" id="KW-0812">Transmembrane</keyword>
<name>A0A7G5C2C1_9BACL</name>
<dbReference type="RefSeq" id="WP_182299589.1">
    <property type="nucleotide sequence ID" value="NZ_CP041969.1"/>
</dbReference>
<dbReference type="EMBL" id="CP041969">
    <property type="protein sequence ID" value="QMV43355.1"/>
    <property type="molecule type" value="Genomic_DNA"/>
</dbReference>
<proteinExistence type="predicted"/>
<dbReference type="AlphaFoldDB" id="A0A7G5C2C1"/>
<keyword evidence="1" id="KW-0472">Membrane</keyword>
<accession>A0A7G5C2C1</accession>
<organism evidence="2 3">
    <name type="scientific">Cohnella cholangitidis</name>
    <dbReference type="NCBI Taxonomy" id="2598458"/>
    <lineage>
        <taxon>Bacteria</taxon>
        <taxon>Bacillati</taxon>
        <taxon>Bacillota</taxon>
        <taxon>Bacilli</taxon>
        <taxon>Bacillales</taxon>
        <taxon>Paenibacillaceae</taxon>
        <taxon>Cohnella</taxon>
    </lineage>
</organism>
<keyword evidence="1" id="KW-1133">Transmembrane helix</keyword>
<feature type="transmembrane region" description="Helical" evidence="1">
    <location>
        <begin position="20"/>
        <end position="44"/>
    </location>
</feature>
<protein>
    <submittedName>
        <fullName evidence="2">Uncharacterized protein</fullName>
    </submittedName>
</protein>
<reference evidence="2 3" key="1">
    <citation type="submission" date="2019-07" db="EMBL/GenBank/DDBJ databases">
        <authorList>
            <person name="Kim J.K."/>
            <person name="Cheong H.-M."/>
            <person name="Choi Y."/>
            <person name="Hwang K.J."/>
            <person name="Lee S."/>
            <person name="Choi C."/>
        </authorList>
    </citation>
    <scope>NUCLEOTIDE SEQUENCE [LARGE SCALE GENOMIC DNA]</scope>
    <source>
        <strain evidence="2 3">KS 22</strain>
    </source>
</reference>
<evidence type="ECO:0000313" key="2">
    <source>
        <dbReference type="EMBL" id="QMV43355.1"/>
    </source>
</evidence>
<gene>
    <name evidence="2" type="ORF">FPL14_20900</name>
</gene>
<keyword evidence="3" id="KW-1185">Reference proteome</keyword>